<dbReference type="WBParaSite" id="SMUV_0000940801-mRNA-1">
    <property type="protein sequence ID" value="SMUV_0000940801-mRNA-1"/>
    <property type="gene ID" value="SMUV_0000940801"/>
</dbReference>
<proteinExistence type="predicted"/>
<sequence length="160" mass="18547">MHVQSVSSPCLGTSPTDIPVLHRETTVFQNSFIMDKDDVDDDGPPILTRLFEYLRVFYCIVSFVAEEMAIIPKNAYHWLQNLSMEQNEQYYPETSRSSQKQIFFRMNQEDALYSSMLISCADISTLLHVQINPSSMNPVSVYENCYTIYKLYWPYATSVI</sequence>
<evidence type="ECO:0000313" key="2">
    <source>
        <dbReference type="WBParaSite" id="SMUV_0000940801-mRNA-1"/>
    </source>
</evidence>
<accession>A0A0N5AWU6</accession>
<dbReference type="AlphaFoldDB" id="A0A0N5AWU6"/>
<dbReference type="Proteomes" id="UP000046393">
    <property type="component" value="Unplaced"/>
</dbReference>
<name>A0A0N5AWU6_9BILA</name>
<evidence type="ECO:0000313" key="1">
    <source>
        <dbReference type="Proteomes" id="UP000046393"/>
    </source>
</evidence>
<organism evidence="1 2">
    <name type="scientific">Syphacia muris</name>
    <dbReference type="NCBI Taxonomy" id="451379"/>
    <lineage>
        <taxon>Eukaryota</taxon>
        <taxon>Metazoa</taxon>
        <taxon>Ecdysozoa</taxon>
        <taxon>Nematoda</taxon>
        <taxon>Chromadorea</taxon>
        <taxon>Rhabditida</taxon>
        <taxon>Spirurina</taxon>
        <taxon>Oxyuridomorpha</taxon>
        <taxon>Oxyuroidea</taxon>
        <taxon>Oxyuridae</taxon>
        <taxon>Syphacia</taxon>
    </lineage>
</organism>
<keyword evidence="1" id="KW-1185">Reference proteome</keyword>
<protein>
    <submittedName>
        <fullName evidence="2">PDEase domain-containing protein</fullName>
    </submittedName>
</protein>
<reference evidence="2" key="1">
    <citation type="submission" date="2017-02" db="UniProtKB">
        <authorList>
            <consortium name="WormBaseParasite"/>
        </authorList>
    </citation>
    <scope>IDENTIFICATION</scope>
</reference>